<evidence type="ECO:0000259" key="2">
    <source>
        <dbReference type="Pfam" id="PF20151"/>
    </source>
</evidence>
<evidence type="ECO:0000313" key="4">
    <source>
        <dbReference type="Proteomes" id="UP000217199"/>
    </source>
</evidence>
<proteinExistence type="predicted"/>
<keyword evidence="1" id="KW-0812">Transmembrane</keyword>
<gene>
    <name evidence="3" type="ORF">PNOK_0715400</name>
</gene>
<name>A0A286UBZ2_9AGAM</name>
<keyword evidence="1" id="KW-1133">Transmembrane helix</keyword>
<organism evidence="3 4">
    <name type="scientific">Pyrrhoderma noxium</name>
    <dbReference type="NCBI Taxonomy" id="2282107"/>
    <lineage>
        <taxon>Eukaryota</taxon>
        <taxon>Fungi</taxon>
        <taxon>Dikarya</taxon>
        <taxon>Basidiomycota</taxon>
        <taxon>Agaricomycotina</taxon>
        <taxon>Agaricomycetes</taxon>
        <taxon>Hymenochaetales</taxon>
        <taxon>Hymenochaetaceae</taxon>
        <taxon>Pyrrhoderma</taxon>
    </lineage>
</organism>
<dbReference type="AlphaFoldDB" id="A0A286UBZ2"/>
<dbReference type="EMBL" id="NBII01000007">
    <property type="protein sequence ID" value="PAV17090.1"/>
    <property type="molecule type" value="Genomic_DNA"/>
</dbReference>
<protein>
    <recommendedName>
        <fullName evidence="2">DUF6533 domain-containing protein</fullName>
    </recommendedName>
</protein>
<feature type="domain" description="DUF6533" evidence="2">
    <location>
        <begin position="19"/>
        <end position="65"/>
    </location>
</feature>
<sequence>MAPNVFQTHQVPLLRASKYYQLASIVILFYDYLITLNLEIETVWKQSKLSLANVLFYCNRYFPILSYIWIITEAYGTSGTVDEFVSLLFSLLNSVYQENTR</sequence>
<comment type="caution">
    <text evidence="3">The sequence shown here is derived from an EMBL/GenBank/DDBJ whole genome shotgun (WGS) entry which is preliminary data.</text>
</comment>
<dbReference type="Proteomes" id="UP000217199">
    <property type="component" value="Unassembled WGS sequence"/>
</dbReference>
<dbReference type="OrthoDB" id="2745134at2759"/>
<dbReference type="InParanoid" id="A0A286UBZ2"/>
<keyword evidence="1" id="KW-0472">Membrane</keyword>
<evidence type="ECO:0000256" key="1">
    <source>
        <dbReference type="SAM" id="Phobius"/>
    </source>
</evidence>
<evidence type="ECO:0000313" key="3">
    <source>
        <dbReference type="EMBL" id="PAV17090.1"/>
    </source>
</evidence>
<dbReference type="InterPro" id="IPR045340">
    <property type="entry name" value="DUF6533"/>
</dbReference>
<reference evidence="3 4" key="1">
    <citation type="journal article" date="2017" name="Mol. Ecol.">
        <title>Comparative and population genomic landscape of Phellinus noxius: A hypervariable fungus causing root rot in trees.</title>
        <authorList>
            <person name="Chung C.L."/>
            <person name="Lee T.J."/>
            <person name="Akiba M."/>
            <person name="Lee H.H."/>
            <person name="Kuo T.H."/>
            <person name="Liu D."/>
            <person name="Ke H.M."/>
            <person name="Yokoi T."/>
            <person name="Roa M.B."/>
            <person name="Lu M.J."/>
            <person name="Chang Y.Y."/>
            <person name="Ann P.J."/>
            <person name="Tsai J.N."/>
            <person name="Chen C.Y."/>
            <person name="Tzean S.S."/>
            <person name="Ota Y."/>
            <person name="Hattori T."/>
            <person name="Sahashi N."/>
            <person name="Liou R.F."/>
            <person name="Kikuchi T."/>
            <person name="Tsai I.J."/>
        </authorList>
    </citation>
    <scope>NUCLEOTIDE SEQUENCE [LARGE SCALE GENOMIC DNA]</scope>
    <source>
        <strain evidence="3 4">FFPRI411160</strain>
    </source>
</reference>
<feature type="transmembrane region" description="Helical" evidence="1">
    <location>
        <begin position="20"/>
        <end position="38"/>
    </location>
</feature>
<accession>A0A286UBZ2</accession>
<keyword evidence="4" id="KW-1185">Reference proteome</keyword>
<dbReference type="Pfam" id="PF20151">
    <property type="entry name" value="DUF6533"/>
    <property type="match status" value="1"/>
</dbReference>